<keyword evidence="1 4" id="KW-0808">Transferase</keyword>
<dbReference type="PANTHER" id="PTHR43877">
    <property type="entry name" value="AMINOALKYLPHOSPHONATE N-ACETYLTRANSFERASE-RELATED-RELATED"/>
    <property type="match status" value="1"/>
</dbReference>
<evidence type="ECO:0000313" key="5">
    <source>
        <dbReference type="Proteomes" id="UP000218151"/>
    </source>
</evidence>
<feature type="domain" description="N-acetyltransferase" evidence="3">
    <location>
        <begin position="4"/>
        <end position="173"/>
    </location>
</feature>
<name>A0A2A2SKD5_9SPHN</name>
<dbReference type="CDD" id="cd04301">
    <property type="entry name" value="NAT_SF"/>
    <property type="match status" value="1"/>
</dbReference>
<dbReference type="InterPro" id="IPR050832">
    <property type="entry name" value="Bact_Acetyltransf"/>
</dbReference>
<accession>A0A2A2SKD5</accession>
<dbReference type="Gene3D" id="3.40.630.30">
    <property type="match status" value="1"/>
</dbReference>
<evidence type="ECO:0000259" key="3">
    <source>
        <dbReference type="PROSITE" id="PS51186"/>
    </source>
</evidence>
<gene>
    <name evidence="4" type="ORF">CKY28_03165</name>
</gene>
<keyword evidence="2" id="KW-0012">Acyltransferase</keyword>
<evidence type="ECO:0000313" key="4">
    <source>
        <dbReference type="EMBL" id="PAX09744.1"/>
    </source>
</evidence>
<dbReference type="AlphaFoldDB" id="A0A2A2SKD5"/>
<dbReference type="OrthoDB" id="7205533at2"/>
<dbReference type="SUPFAM" id="SSF55729">
    <property type="entry name" value="Acyl-CoA N-acyltransferases (Nat)"/>
    <property type="match status" value="1"/>
</dbReference>
<organism evidence="4 5">
    <name type="scientific">Sphingomonas lenta</name>
    <dbReference type="NCBI Taxonomy" id="1141887"/>
    <lineage>
        <taxon>Bacteria</taxon>
        <taxon>Pseudomonadati</taxon>
        <taxon>Pseudomonadota</taxon>
        <taxon>Alphaproteobacteria</taxon>
        <taxon>Sphingomonadales</taxon>
        <taxon>Sphingomonadaceae</taxon>
        <taxon>Sphingomonas</taxon>
    </lineage>
</organism>
<dbReference type="Pfam" id="PF00583">
    <property type="entry name" value="Acetyltransf_1"/>
    <property type="match status" value="1"/>
</dbReference>
<comment type="caution">
    <text evidence="4">The sequence shown here is derived from an EMBL/GenBank/DDBJ whole genome shotgun (WGS) entry which is preliminary data.</text>
</comment>
<sequence>MMDWRLRRAEPGDEPALSLVAAASFLDAFAGVLAGPDIVAHVTRNSSVEKFATWIADSDSIVAIAEHPNGAAPVGYTVLTPPDFPIPTGPDDVELRRIYTMPVANGTGLGALLMKRAIADARALGRKRMLLGVLGTNNRARHFYERQGFALAGERRFNVGGSWYDDVVYARDL</sequence>
<dbReference type="GO" id="GO:0016747">
    <property type="term" value="F:acyltransferase activity, transferring groups other than amino-acyl groups"/>
    <property type="evidence" value="ECO:0007669"/>
    <property type="project" value="InterPro"/>
</dbReference>
<dbReference type="PROSITE" id="PS51186">
    <property type="entry name" value="GNAT"/>
    <property type="match status" value="1"/>
</dbReference>
<evidence type="ECO:0000256" key="2">
    <source>
        <dbReference type="ARBA" id="ARBA00023315"/>
    </source>
</evidence>
<dbReference type="InterPro" id="IPR016181">
    <property type="entry name" value="Acyl_CoA_acyltransferase"/>
</dbReference>
<dbReference type="EMBL" id="NSLI01000001">
    <property type="protein sequence ID" value="PAX09744.1"/>
    <property type="molecule type" value="Genomic_DNA"/>
</dbReference>
<dbReference type="InterPro" id="IPR000182">
    <property type="entry name" value="GNAT_dom"/>
</dbReference>
<reference evidence="5" key="1">
    <citation type="submission" date="2017-09" db="EMBL/GenBank/DDBJ databases">
        <authorList>
            <person name="Feng G."/>
            <person name="Zhu H."/>
        </authorList>
    </citation>
    <scope>NUCLEOTIDE SEQUENCE [LARGE SCALE GENOMIC DNA]</scope>
    <source>
        <strain evidence="5">1PNM-20</strain>
    </source>
</reference>
<dbReference type="Proteomes" id="UP000218151">
    <property type="component" value="Unassembled WGS sequence"/>
</dbReference>
<evidence type="ECO:0000256" key="1">
    <source>
        <dbReference type="ARBA" id="ARBA00022679"/>
    </source>
</evidence>
<protein>
    <submittedName>
        <fullName evidence="4">GNAT family N-acetyltransferase</fullName>
    </submittedName>
</protein>
<proteinExistence type="predicted"/>
<keyword evidence="5" id="KW-1185">Reference proteome</keyword>